<dbReference type="InterPro" id="IPR005467">
    <property type="entry name" value="His_kinase_dom"/>
</dbReference>
<evidence type="ECO:0000256" key="2">
    <source>
        <dbReference type="ARBA" id="ARBA00012438"/>
    </source>
</evidence>
<dbReference type="PANTHER" id="PTHR43304">
    <property type="entry name" value="PHYTOCHROME-LIKE PROTEIN CPH1"/>
    <property type="match status" value="1"/>
</dbReference>
<dbReference type="InterPro" id="IPR013655">
    <property type="entry name" value="PAS_fold_3"/>
</dbReference>
<gene>
    <name evidence="10" type="primary">fixL_1</name>
    <name evidence="10" type="ORF">Q31b_12060</name>
</gene>
<evidence type="ECO:0000256" key="1">
    <source>
        <dbReference type="ARBA" id="ARBA00000085"/>
    </source>
</evidence>
<reference evidence="10 11" key="1">
    <citation type="submission" date="2019-02" db="EMBL/GenBank/DDBJ databases">
        <title>Deep-cultivation of Planctomycetes and their phenomic and genomic characterization uncovers novel biology.</title>
        <authorList>
            <person name="Wiegand S."/>
            <person name="Jogler M."/>
            <person name="Boedeker C."/>
            <person name="Pinto D."/>
            <person name="Vollmers J."/>
            <person name="Rivas-Marin E."/>
            <person name="Kohn T."/>
            <person name="Peeters S.H."/>
            <person name="Heuer A."/>
            <person name="Rast P."/>
            <person name="Oberbeckmann S."/>
            <person name="Bunk B."/>
            <person name="Jeske O."/>
            <person name="Meyerdierks A."/>
            <person name="Storesund J.E."/>
            <person name="Kallscheuer N."/>
            <person name="Luecker S."/>
            <person name="Lage O.M."/>
            <person name="Pohl T."/>
            <person name="Merkel B.J."/>
            <person name="Hornburger P."/>
            <person name="Mueller R.-W."/>
            <person name="Bruemmer F."/>
            <person name="Labrenz M."/>
            <person name="Spormann A.M."/>
            <person name="Op Den Camp H."/>
            <person name="Overmann J."/>
            <person name="Amann R."/>
            <person name="Jetten M.S.M."/>
            <person name="Mascher T."/>
            <person name="Medema M.H."/>
            <person name="Devos D.P."/>
            <person name="Kaster A.-K."/>
            <person name="Ovreas L."/>
            <person name="Rohde M."/>
            <person name="Galperin M.Y."/>
            <person name="Jogler C."/>
        </authorList>
    </citation>
    <scope>NUCLEOTIDE SEQUENCE [LARGE SCALE GENOMIC DNA]</scope>
    <source>
        <strain evidence="10 11">Q31b</strain>
    </source>
</reference>
<evidence type="ECO:0000259" key="8">
    <source>
        <dbReference type="PROSITE" id="PS50112"/>
    </source>
</evidence>
<dbReference type="InterPro" id="IPR001610">
    <property type="entry name" value="PAC"/>
</dbReference>
<dbReference type="GO" id="GO:0006355">
    <property type="term" value="P:regulation of DNA-templated transcription"/>
    <property type="evidence" value="ECO:0007669"/>
    <property type="project" value="InterPro"/>
</dbReference>
<dbReference type="CDD" id="cd00130">
    <property type="entry name" value="PAS"/>
    <property type="match status" value="2"/>
</dbReference>
<dbReference type="SUPFAM" id="SSF55874">
    <property type="entry name" value="ATPase domain of HSP90 chaperone/DNA topoisomerase II/histidine kinase"/>
    <property type="match status" value="1"/>
</dbReference>
<evidence type="ECO:0000313" key="10">
    <source>
        <dbReference type="EMBL" id="TWU46028.1"/>
    </source>
</evidence>
<dbReference type="Pfam" id="PF08447">
    <property type="entry name" value="PAS_3"/>
    <property type="match status" value="1"/>
</dbReference>
<dbReference type="InterPro" id="IPR004358">
    <property type="entry name" value="Sig_transdc_His_kin-like_C"/>
</dbReference>
<dbReference type="AlphaFoldDB" id="A0A5C6EAX0"/>
<dbReference type="EMBL" id="SJPY01000001">
    <property type="protein sequence ID" value="TWU46028.1"/>
    <property type="molecule type" value="Genomic_DNA"/>
</dbReference>
<feature type="domain" description="PAS" evidence="8">
    <location>
        <begin position="205"/>
        <end position="256"/>
    </location>
</feature>
<dbReference type="PANTHER" id="PTHR43304:SF1">
    <property type="entry name" value="PAC DOMAIN-CONTAINING PROTEIN"/>
    <property type="match status" value="1"/>
</dbReference>
<dbReference type="EC" id="2.7.13.3" evidence="2"/>
<evidence type="ECO:0000259" key="9">
    <source>
        <dbReference type="PROSITE" id="PS50113"/>
    </source>
</evidence>
<keyword evidence="3" id="KW-0597">Phosphoprotein</keyword>
<feature type="region of interest" description="Disordered" evidence="6">
    <location>
        <begin position="63"/>
        <end position="82"/>
    </location>
</feature>
<dbReference type="PROSITE" id="PS50113">
    <property type="entry name" value="PAC"/>
    <property type="match status" value="2"/>
</dbReference>
<dbReference type="SMART" id="SM00387">
    <property type="entry name" value="HATPase_c"/>
    <property type="match status" value="1"/>
</dbReference>
<protein>
    <recommendedName>
        <fullName evidence="2">histidine kinase</fullName>
        <ecNumber evidence="2">2.7.13.3</ecNumber>
    </recommendedName>
</protein>
<dbReference type="PRINTS" id="PR00344">
    <property type="entry name" value="BCTRLSENSOR"/>
</dbReference>
<evidence type="ECO:0000256" key="3">
    <source>
        <dbReference type="ARBA" id="ARBA00022553"/>
    </source>
</evidence>
<sequence length="563" mass="63104">MKGDGNDRHDFRRSAIASFLFPMPTALPIRWHICQQHAIVAYLDREFRELSVPCMVSVPCMDRSNSKKKRTGAPRTRSADARTQQVADAIPAMVWICRSDGYADYFNQKWCEQTGKTAAESIGWGWVEVIHPDDRVRIEQNWLGVVESGDDYVNELRYRMANGEYRWHLVRAVPVRDDMENVGDWIGICTDIEDKHRSEETLRNREKHYRAVVETAGSLVIFMSPENEILEWNSEAERLIGYSRDEVLGQNPFEFLVDSRRRDNTMAEILSVHAGNSLQSFELPFRTRSGRLVSLLWNATRVLDGNGKLMGHFAVGQDISALKAAQDKLIQSERLAAMGQMMSSLAHESRNALQRIQAGVDMLKFEIAEGSEAASDLAEISKARSDLLTLLDAMRNFAAPVILDLQACNLAEVWNQAWRYLHSADGNHQAELAELTQGFELQCTVDPFRIEQVFRNLFENAIAACAGPAKIQVICADCELESVPAMRITVRDNGPGLTTEQLERTFDAFYTTKPKGTGLGMAIALKAVRAHNGMLSANNGDGGGAEFVITLPRHQEKNDVPST</sequence>
<comment type="caution">
    <text evidence="10">The sequence shown here is derived from an EMBL/GenBank/DDBJ whole genome shotgun (WGS) entry which is preliminary data.</text>
</comment>
<feature type="domain" description="PAC" evidence="9">
    <location>
        <begin position="279"/>
        <end position="331"/>
    </location>
</feature>
<dbReference type="SMART" id="SM00086">
    <property type="entry name" value="PAC"/>
    <property type="match status" value="2"/>
</dbReference>
<evidence type="ECO:0000259" key="7">
    <source>
        <dbReference type="PROSITE" id="PS50109"/>
    </source>
</evidence>
<evidence type="ECO:0000313" key="11">
    <source>
        <dbReference type="Proteomes" id="UP000315471"/>
    </source>
</evidence>
<dbReference type="InterPro" id="IPR003594">
    <property type="entry name" value="HATPase_dom"/>
</dbReference>
<dbReference type="InterPro" id="IPR035965">
    <property type="entry name" value="PAS-like_dom_sf"/>
</dbReference>
<evidence type="ECO:0000256" key="4">
    <source>
        <dbReference type="ARBA" id="ARBA00022679"/>
    </source>
</evidence>
<dbReference type="Pfam" id="PF02518">
    <property type="entry name" value="HATPase_c"/>
    <property type="match status" value="1"/>
</dbReference>
<dbReference type="Gene3D" id="1.10.287.130">
    <property type="match status" value="1"/>
</dbReference>
<evidence type="ECO:0000256" key="5">
    <source>
        <dbReference type="ARBA" id="ARBA00022777"/>
    </source>
</evidence>
<accession>A0A5C6EAX0</accession>
<dbReference type="Pfam" id="PF00989">
    <property type="entry name" value="PAS"/>
    <property type="match status" value="1"/>
</dbReference>
<dbReference type="SUPFAM" id="SSF55785">
    <property type="entry name" value="PYP-like sensor domain (PAS domain)"/>
    <property type="match status" value="2"/>
</dbReference>
<dbReference type="InterPro" id="IPR000014">
    <property type="entry name" value="PAS"/>
</dbReference>
<dbReference type="InterPro" id="IPR000700">
    <property type="entry name" value="PAS-assoc_C"/>
</dbReference>
<dbReference type="InterPro" id="IPR013767">
    <property type="entry name" value="PAS_fold"/>
</dbReference>
<dbReference type="GO" id="GO:0004673">
    <property type="term" value="F:protein histidine kinase activity"/>
    <property type="evidence" value="ECO:0007669"/>
    <property type="project" value="UniProtKB-EC"/>
</dbReference>
<dbReference type="Gene3D" id="3.30.565.10">
    <property type="entry name" value="Histidine kinase-like ATPase, C-terminal domain"/>
    <property type="match status" value="1"/>
</dbReference>
<organism evidence="10 11">
    <name type="scientific">Novipirellula aureliae</name>
    <dbReference type="NCBI Taxonomy" id="2527966"/>
    <lineage>
        <taxon>Bacteria</taxon>
        <taxon>Pseudomonadati</taxon>
        <taxon>Planctomycetota</taxon>
        <taxon>Planctomycetia</taxon>
        <taxon>Pirellulales</taxon>
        <taxon>Pirellulaceae</taxon>
        <taxon>Novipirellula</taxon>
    </lineage>
</organism>
<dbReference type="PROSITE" id="PS50109">
    <property type="entry name" value="HIS_KIN"/>
    <property type="match status" value="1"/>
</dbReference>
<dbReference type="InterPro" id="IPR052162">
    <property type="entry name" value="Sensor_kinase/Photoreceptor"/>
</dbReference>
<dbReference type="Gene3D" id="3.30.450.20">
    <property type="entry name" value="PAS domain"/>
    <property type="match status" value="2"/>
</dbReference>
<dbReference type="FunFam" id="3.30.450.20:FF:000099">
    <property type="entry name" value="Sensory box sensor histidine kinase"/>
    <property type="match status" value="1"/>
</dbReference>
<dbReference type="SMART" id="SM00091">
    <property type="entry name" value="PAS"/>
    <property type="match status" value="2"/>
</dbReference>
<name>A0A5C6EAX0_9BACT</name>
<dbReference type="Proteomes" id="UP000315471">
    <property type="component" value="Unassembled WGS sequence"/>
</dbReference>
<dbReference type="PROSITE" id="PS50112">
    <property type="entry name" value="PAS"/>
    <property type="match status" value="2"/>
</dbReference>
<proteinExistence type="predicted"/>
<keyword evidence="5" id="KW-0418">Kinase</keyword>
<keyword evidence="11" id="KW-1185">Reference proteome</keyword>
<comment type="catalytic activity">
    <reaction evidence="1">
        <text>ATP + protein L-histidine = ADP + protein N-phospho-L-histidine.</text>
        <dbReference type="EC" id="2.7.13.3"/>
    </reaction>
</comment>
<feature type="domain" description="Histidine kinase" evidence="7">
    <location>
        <begin position="344"/>
        <end position="555"/>
    </location>
</feature>
<feature type="domain" description="PAS" evidence="8">
    <location>
        <begin position="79"/>
        <end position="149"/>
    </location>
</feature>
<feature type="domain" description="PAC" evidence="9">
    <location>
        <begin position="152"/>
        <end position="204"/>
    </location>
</feature>
<keyword evidence="4 10" id="KW-0808">Transferase</keyword>
<evidence type="ECO:0000256" key="6">
    <source>
        <dbReference type="SAM" id="MobiDB-lite"/>
    </source>
</evidence>
<dbReference type="NCBIfam" id="TIGR00229">
    <property type="entry name" value="sensory_box"/>
    <property type="match status" value="2"/>
</dbReference>
<dbReference type="InterPro" id="IPR036890">
    <property type="entry name" value="HATPase_C_sf"/>
</dbReference>